<dbReference type="NCBIfam" id="TIGR00326">
    <property type="entry name" value="eubact_ribD"/>
    <property type="match status" value="1"/>
</dbReference>
<gene>
    <name evidence="18" type="primary">ribD</name>
    <name evidence="18" type="ordered locus">DGo_CA0161</name>
</gene>
<comment type="pathway">
    <text evidence="3 13">Cofactor biosynthesis; riboflavin biosynthesis; 5-amino-6-(D-ribitylamino)uracil from GTP: step 3/4.</text>
</comment>
<evidence type="ECO:0000256" key="16">
    <source>
        <dbReference type="PIRSR" id="PIRSR006769-3"/>
    </source>
</evidence>
<dbReference type="InterPro" id="IPR016192">
    <property type="entry name" value="APOBEC/CMP_deaminase_Zn-bd"/>
</dbReference>
<dbReference type="Pfam" id="PF00383">
    <property type="entry name" value="dCMP_cyt_deam_1"/>
    <property type="match status" value="1"/>
</dbReference>
<evidence type="ECO:0000256" key="15">
    <source>
        <dbReference type="PIRSR" id="PIRSR006769-2"/>
    </source>
</evidence>
<evidence type="ECO:0000313" key="18">
    <source>
        <dbReference type="EMBL" id="AFD24088.1"/>
    </source>
</evidence>
<dbReference type="InterPro" id="IPR016193">
    <property type="entry name" value="Cytidine_deaminase-like"/>
</dbReference>
<dbReference type="InterPro" id="IPR002734">
    <property type="entry name" value="RibDG_C"/>
</dbReference>
<dbReference type="PROSITE" id="PS00903">
    <property type="entry name" value="CYT_DCMP_DEAMINASES_1"/>
    <property type="match status" value="1"/>
</dbReference>
<dbReference type="InterPro" id="IPR024072">
    <property type="entry name" value="DHFR-like_dom_sf"/>
</dbReference>
<evidence type="ECO:0000256" key="12">
    <source>
        <dbReference type="ARBA" id="ARBA00023268"/>
    </source>
</evidence>
<feature type="binding site" evidence="16">
    <location>
        <position position="81"/>
    </location>
    <ligand>
        <name>Zn(2+)</name>
        <dbReference type="ChEBI" id="CHEBI:29105"/>
        <note>catalytic</note>
    </ligand>
</feature>
<name>H8GTD8_DEIGI</name>
<dbReference type="eggNOG" id="COG0117">
    <property type="taxonomic scope" value="Bacteria"/>
</dbReference>
<keyword evidence="8 13" id="KW-0378">Hydrolase</keyword>
<feature type="binding site" evidence="15">
    <location>
        <position position="202"/>
    </location>
    <ligand>
        <name>NADP(+)</name>
        <dbReference type="ChEBI" id="CHEBI:58349"/>
    </ligand>
</feature>
<dbReference type="PIRSF" id="PIRSF006769">
    <property type="entry name" value="RibD"/>
    <property type="match status" value="1"/>
</dbReference>
<evidence type="ECO:0000256" key="6">
    <source>
        <dbReference type="ARBA" id="ARBA00022619"/>
    </source>
</evidence>
<comment type="similarity">
    <text evidence="5 13">In the C-terminal section; belongs to the HTP reductase family.</text>
</comment>
<evidence type="ECO:0000256" key="10">
    <source>
        <dbReference type="ARBA" id="ARBA00022857"/>
    </source>
</evidence>
<dbReference type="PROSITE" id="PS51747">
    <property type="entry name" value="CYT_DCMP_DEAMINASES_2"/>
    <property type="match status" value="1"/>
</dbReference>
<dbReference type="OrthoDB" id="9800865at2"/>
<dbReference type="FunFam" id="3.40.140.10:FF:000025">
    <property type="entry name" value="Riboflavin biosynthesis protein RibD"/>
    <property type="match status" value="1"/>
</dbReference>
<organism evidence="18 19">
    <name type="scientific">Deinococcus gobiensis (strain DSM 21396 / JCM 16679 / CGMCC 1.7299 / I-0)</name>
    <dbReference type="NCBI Taxonomy" id="745776"/>
    <lineage>
        <taxon>Bacteria</taxon>
        <taxon>Thermotogati</taxon>
        <taxon>Deinococcota</taxon>
        <taxon>Deinococci</taxon>
        <taxon>Deinococcales</taxon>
        <taxon>Deinococcaceae</taxon>
        <taxon>Deinococcus</taxon>
    </lineage>
</organism>
<dbReference type="HOGENOM" id="CLU_036590_1_2_0"/>
<feature type="binding site" evidence="15">
    <location>
        <position position="160"/>
    </location>
    <ligand>
        <name>NADP(+)</name>
        <dbReference type="ChEBI" id="CHEBI:58349"/>
    </ligand>
</feature>
<dbReference type="InterPro" id="IPR004794">
    <property type="entry name" value="Eubact_RibD"/>
</dbReference>
<dbReference type="Gene3D" id="3.40.430.10">
    <property type="entry name" value="Dihydrofolate Reductase, subunit A"/>
    <property type="match status" value="1"/>
</dbReference>
<dbReference type="EC" id="1.1.1.193" evidence="13"/>
<dbReference type="PATRIC" id="fig|745776.4.peg.167"/>
<dbReference type="GO" id="GO:0009231">
    <property type="term" value="P:riboflavin biosynthetic process"/>
    <property type="evidence" value="ECO:0007669"/>
    <property type="project" value="UniProtKB-UniPathway"/>
</dbReference>
<dbReference type="SUPFAM" id="SSF53927">
    <property type="entry name" value="Cytidine deaminase-like"/>
    <property type="match status" value="1"/>
</dbReference>
<keyword evidence="6 13" id="KW-0686">Riboflavin biosynthesis</keyword>
<comment type="catalytic activity">
    <reaction evidence="13">
        <text>5-amino-6-(5-phospho-D-ribitylamino)uracil + NADP(+) = 5-amino-6-(5-phospho-D-ribosylamino)uracil + NADPH + H(+)</text>
        <dbReference type="Rhea" id="RHEA:17845"/>
        <dbReference type="ChEBI" id="CHEBI:15378"/>
        <dbReference type="ChEBI" id="CHEBI:57783"/>
        <dbReference type="ChEBI" id="CHEBI:58349"/>
        <dbReference type="ChEBI" id="CHEBI:58421"/>
        <dbReference type="ChEBI" id="CHEBI:58453"/>
        <dbReference type="EC" id="1.1.1.193"/>
    </reaction>
</comment>
<comment type="pathway">
    <text evidence="2 13">Cofactor biosynthesis; riboflavin biosynthesis; 5-amino-6-(D-ribitylamino)uracil from GTP: step 2/4.</text>
</comment>
<feature type="binding site" evidence="15">
    <location>
        <position position="210"/>
    </location>
    <ligand>
        <name>substrate</name>
    </ligand>
</feature>
<feature type="domain" description="CMP/dCMP-type deaminase" evidence="17">
    <location>
        <begin position="7"/>
        <end position="129"/>
    </location>
</feature>
<dbReference type="RefSeq" id="WP_014683571.1">
    <property type="nucleotide sequence ID" value="NC_017790.1"/>
</dbReference>
<feature type="binding site" evidence="16">
    <location>
        <position position="56"/>
    </location>
    <ligand>
        <name>Zn(2+)</name>
        <dbReference type="ChEBI" id="CHEBI:29105"/>
        <note>catalytic</note>
    </ligand>
</feature>
<comment type="function">
    <text evidence="1 13">Converts 2,5-diamino-6-(ribosylamino)-4(3h)-pyrimidinone 5'-phosphate into 5-amino-6-(ribosylamino)-2,4(1h,3h)-pyrimidinedione 5'-phosphate.</text>
</comment>
<dbReference type="GO" id="GO:0008270">
    <property type="term" value="F:zinc ion binding"/>
    <property type="evidence" value="ECO:0007669"/>
    <property type="project" value="InterPro"/>
</dbReference>
<dbReference type="PANTHER" id="PTHR38011:SF7">
    <property type="entry name" value="2,5-DIAMINO-6-RIBOSYLAMINO-4(3H)-PYRIMIDINONE 5'-PHOSPHATE REDUCTASE"/>
    <property type="match status" value="1"/>
</dbReference>
<evidence type="ECO:0000256" key="11">
    <source>
        <dbReference type="ARBA" id="ARBA00023002"/>
    </source>
</evidence>
<keyword evidence="10 13" id="KW-0521">NADP</keyword>
<evidence type="ECO:0000256" key="2">
    <source>
        <dbReference type="ARBA" id="ARBA00004882"/>
    </source>
</evidence>
<protein>
    <recommendedName>
        <fullName evidence="13">Riboflavin biosynthesis protein RibD</fullName>
    </recommendedName>
    <domain>
        <recommendedName>
            <fullName evidence="13">Diaminohydroxyphosphoribosylaminopyrimidine deaminase</fullName>
            <shortName evidence="13">DRAP deaminase</shortName>
            <ecNumber evidence="13">3.5.4.26</ecNumber>
        </recommendedName>
        <alternativeName>
            <fullName evidence="13">Riboflavin-specific deaminase</fullName>
        </alternativeName>
    </domain>
    <domain>
        <recommendedName>
            <fullName evidence="13">5-amino-6-(5-phosphoribosylamino)uracil reductase</fullName>
            <ecNumber evidence="13">1.1.1.193</ecNumber>
        </recommendedName>
        <alternativeName>
            <fullName evidence="13">HTP reductase</fullName>
        </alternativeName>
    </domain>
</protein>
<comment type="cofactor">
    <cofactor evidence="13 16">
        <name>Zn(2+)</name>
        <dbReference type="ChEBI" id="CHEBI:29105"/>
    </cofactor>
    <text evidence="13 16">Binds 1 zinc ion.</text>
</comment>
<dbReference type="STRING" id="745776.DGo_CA0161"/>
<dbReference type="GO" id="GO:0008835">
    <property type="term" value="F:diaminohydroxyphosphoribosylaminopyrimidine deaminase activity"/>
    <property type="evidence" value="ECO:0007669"/>
    <property type="project" value="UniProtKB-EC"/>
</dbReference>
<dbReference type="InterPro" id="IPR050765">
    <property type="entry name" value="Riboflavin_Biosynth_HTPR"/>
</dbReference>
<proteinExistence type="inferred from homology"/>
<feature type="active site" description="Proton donor" evidence="14">
    <location>
        <position position="58"/>
    </location>
</feature>
<accession>H8GTD8</accession>
<dbReference type="GO" id="GO:0008703">
    <property type="term" value="F:5-amino-6-(5-phosphoribosylamino)uracil reductase activity"/>
    <property type="evidence" value="ECO:0007669"/>
    <property type="project" value="UniProtKB-EC"/>
</dbReference>
<feature type="binding site" evidence="15">
    <location>
        <position position="206"/>
    </location>
    <ligand>
        <name>substrate</name>
    </ligand>
</feature>
<dbReference type="PANTHER" id="PTHR38011">
    <property type="entry name" value="DIHYDROFOLATE REDUCTASE FAMILY PROTEIN (AFU_ORTHOLOGUE AFUA_8G06820)"/>
    <property type="match status" value="1"/>
</dbReference>
<evidence type="ECO:0000259" key="17">
    <source>
        <dbReference type="PROSITE" id="PS51747"/>
    </source>
</evidence>
<keyword evidence="19" id="KW-1185">Reference proteome</keyword>
<keyword evidence="9 13" id="KW-0862">Zinc</keyword>
<evidence type="ECO:0000256" key="9">
    <source>
        <dbReference type="ARBA" id="ARBA00022833"/>
    </source>
</evidence>
<keyword evidence="12" id="KW-0511">Multifunctional enzyme</keyword>
<evidence type="ECO:0000256" key="1">
    <source>
        <dbReference type="ARBA" id="ARBA00002151"/>
    </source>
</evidence>
<comment type="similarity">
    <text evidence="4 13">In the N-terminal section; belongs to the cytidine and deoxycytidylate deaminase family.</text>
</comment>
<evidence type="ECO:0000256" key="7">
    <source>
        <dbReference type="ARBA" id="ARBA00022723"/>
    </source>
</evidence>
<dbReference type="Pfam" id="PF01872">
    <property type="entry name" value="RibD_C"/>
    <property type="match status" value="1"/>
</dbReference>
<feature type="binding site" evidence="15">
    <location>
        <begin position="293"/>
        <end position="299"/>
    </location>
    <ligand>
        <name>NADP(+)</name>
        <dbReference type="ChEBI" id="CHEBI:58349"/>
    </ligand>
</feature>
<dbReference type="SUPFAM" id="SSF53597">
    <property type="entry name" value="Dihydrofolate reductase-like"/>
    <property type="match status" value="1"/>
</dbReference>
<dbReference type="KEGG" id="dgo:DGo_CA0161"/>
<dbReference type="Proteomes" id="UP000007575">
    <property type="component" value="Chromosome"/>
</dbReference>
<comment type="catalytic activity">
    <reaction evidence="13">
        <text>2,5-diamino-6-hydroxy-4-(5-phosphoribosylamino)-pyrimidine + H2O + H(+) = 5-amino-6-(5-phospho-D-ribosylamino)uracil + NH4(+)</text>
        <dbReference type="Rhea" id="RHEA:21868"/>
        <dbReference type="ChEBI" id="CHEBI:15377"/>
        <dbReference type="ChEBI" id="CHEBI:15378"/>
        <dbReference type="ChEBI" id="CHEBI:28938"/>
        <dbReference type="ChEBI" id="CHEBI:58453"/>
        <dbReference type="ChEBI" id="CHEBI:58614"/>
        <dbReference type="EC" id="3.5.4.26"/>
    </reaction>
</comment>
<evidence type="ECO:0000256" key="5">
    <source>
        <dbReference type="ARBA" id="ARBA00007417"/>
    </source>
</evidence>
<evidence type="ECO:0000256" key="13">
    <source>
        <dbReference type="PIRNR" id="PIRNR006769"/>
    </source>
</evidence>
<feature type="binding site" evidence="15">
    <location>
        <position position="291"/>
    </location>
    <ligand>
        <name>substrate</name>
    </ligand>
</feature>
<dbReference type="AlphaFoldDB" id="H8GTD8"/>
<dbReference type="Gene3D" id="3.40.140.10">
    <property type="entry name" value="Cytidine Deaminase, domain 2"/>
    <property type="match status" value="1"/>
</dbReference>
<evidence type="ECO:0000256" key="4">
    <source>
        <dbReference type="ARBA" id="ARBA00005259"/>
    </source>
</evidence>
<dbReference type="CDD" id="cd01284">
    <property type="entry name" value="Riboflavin_deaminase-reductase"/>
    <property type="match status" value="1"/>
</dbReference>
<keyword evidence="11 13" id="KW-0560">Oxidoreductase</keyword>
<dbReference type="EMBL" id="CP002191">
    <property type="protein sequence ID" value="AFD24088.1"/>
    <property type="molecule type" value="Genomic_DNA"/>
</dbReference>
<dbReference type="eggNOG" id="COG1985">
    <property type="taxonomic scope" value="Bacteria"/>
</dbReference>
<feature type="binding site" evidence="15">
    <location>
        <position position="190"/>
    </location>
    <ligand>
        <name>substrate</name>
    </ligand>
</feature>
<evidence type="ECO:0000256" key="8">
    <source>
        <dbReference type="ARBA" id="ARBA00022801"/>
    </source>
</evidence>
<reference evidence="18 19" key="1">
    <citation type="journal article" date="2012" name="PLoS ONE">
        <title>Genome sequence and transcriptome analysis of the radioresistant bacterium Deinococcus gobiensis: insights into the extreme environmental adaptations.</title>
        <authorList>
            <person name="Yuan M."/>
            <person name="Chen M."/>
            <person name="Zhang W."/>
            <person name="Lu W."/>
            <person name="Wang J."/>
            <person name="Yang M."/>
            <person name="Zhao P."/>
            <person name="Tang R."/>
            <person name="Li X."/>
            <person name="Hao Y."/>
            <person name="Zhou Z."/>
            <person name="Zhan Y."/>
            <person name="Yu H."/>
            <person name="Teng C."/>
            <person name="Yan Y."/>
            <person name="Ping S."/>
            <person name="Wang Y."/>
            <person name="Lin M."/>
        </authorList>
    </citation>
    <scope>NUCLEOTIDE SEQUENCE [LARGE SCALE GENOMIC DNA]</scope>
    <source>
        <strain evidence="18 19">I-0</strain>
    </source>
</reference>
<evidence type="ECO:0000256" key="3">
    <source>
        <dbReference type="ARBA" id="ARBA00004910"/>
    </source>
</evidence>
<evidence type="ECO:0000256" key="14">
    <source>
        <dbReference type="PIRSR" id="PIRSR006769-1"/>
    </source>
</evidence>
<evidence type="ECO:0000313" key="19">
    <source>
        <dbReference type="Proteomes" id="UP000007575"/>
    </source>
</evidence>
<dbReference type="EC" id="3.5.4.26" evidence="13"/>
<feature type="binding site" evidence="16">
    <location>
        <position position="90"/>
    </location>
    <ligand>
        <name>Zn(2+)</name>
        <dbReference type="ChEBI" id="CHEBI:29105"/>
        <note>catalytic</note>
    </ligand>
</feature>
<sequence length="368" mass="37780">MKTEYPPSEVDHMRLALREAARGQPTAAPNPPVGCVLVRGGEVVGSGFHVRAGEPHAEVLALRAAGEQARGATAYVTLEPCAHTGRTPPCADALIAAGVARVVVAALDPDPRVAGQGVARLRAAGVDVTVGVLEDEATRQQAGFRMRVTAGRPWVAYKYAMTLDGRVAAQGEGRGAVTSAPAWARVMAWRAEADAVAVGSGTVLADDPRLTVRGPEDGAAGGHDPRPVVFDRSGRVPPTARALRPGSVLITAPGTDARPYEERGVTVLRVGSLPGALRALGDLGLNTLLLEGGPTLATAFFAAGLVDEVRALVAPKVLGAGLPPLALAPRPMAQAHELSDLQIEVLGPDLLVSGLVRPVPRLAAAGGM</sequence>
<keyword evidence="7 13" id="KW-0479">Metal-binding</keyword>
<dbReference type="InterPro" id="IPR002125">
    <property type="entry name" value="CMP_dCMP_dom"/>
</dbReference>
<feature type="binding site" evidence="15">
    <location>
        <position position="213"/>
    </location>
    <ligand>
        <name>substrate</name>
    </ligand>
</feature>
<dbReference type="UniPathway" id="UPA00275">
    <property type="reaction ID" value="UER00401"/>
</dbReference>